<dbReference type="PANTHER" id="PTHR32018">
    <property type="entry name" value="RHAMNOGALACTURONATE LYASE FAMILY PROTEIN"/>
    <property type="match status" value="1"/>
</dbReference>
<dbReference type="InterPro" id="IPR051850">
    <property type="entry name" value="Polysacch_Lyase_4"/>
</dbReference>
<evidence type="ECO:0000313" key="3">
    <source>
        <dbReference type="Proteomes" id="UP000245207"/>
    </source>
</evidence>
<dbReference type="PANTHER" id="PTHR32018:SF1">
    <property type="entry name" value="RHAMNOGALACTURONAN ENDOLYASE"/>
    <property type="match status" value="1"/>
</dbReference>
<comment type="caution">
    <text evidence="2">The sequence shown here is derived from an EMBL/GenBank/DDBJ whole genome shotgun (WGS) entry which is preliminary data.</text>
</comment>
<evidence type="ECO:0000259" key="1">
    <source>
        <dbReference type="Pfam" id="PF14683"/>
    </source>
</evidence>
<proteinExistence type="predicted"/>
<organism evidence="2 3">
    <name type="scientific">Artemisia annua</name>
    <name type="common">Sweet wormwood</name>
    <dbReference type="NCBI Taxonomy" id="35608"/>
    <lineage>
        <taxon>Eukaryota</taxon>
        <taxon>Viridiplantae</taxon>
        <taxon>Streptophyta</taxon>
        <taxon>Embryophyta</taxon>
        <taxon>Tracheophyta</taxon>
        <taxon>Spermatophyta</taxon>
        <taxon>Magnoliopsida</taxon>
        <taxon>eudicotyledons</taxon>
        <taxon>Gunneridae</taxon>
        <taxon>Pentapetalae</taxon>
        <taxon>asterids</taxon>
        <taxon>campanulids</taxon>
        <taxon>Asterales</taxon>
        <taxon>Asteraceae</taxon>
        <taxon>Asteroideae</taxon>
        <taxon>Anthemideae</taxon>
        <taxon>Artemisiinae</taxon>
        <taxon>Artemisia</taxon>
    </lineage>
</organism>
<dbReference type="InterPro" id="IPR008979">
    <property type="entry name" value="Galactose-bd-like_sf"/>
</dbReference>
<keyword evidence="2" id="KW-0456">Lyase</keyword>
<dbReference type="Proteomes" id="UP000245207">
    <property type="component" value="Unassembled WGS sequence"/>
</dbReference>
<dbReference type="InterPro" id="IPR029411">
    <property type="entry name" value="RG-lyase_III"/>
</dbReference>
<dbReference type="SUPFAM" id="SSF49785">
    <property type="entry name" value="Galactose-binding domain-like"/>
    <property type="match status" value="1"/>
</dbReference>
<name>A0A2U1PKH1_ARTAN</name>
<evidence type="ECO:0000313" key="2">
    <source>
        <dbReference type="EMBL" id="PWA86258.1"/>
    </source>
</evidence>
<dbReference type="GO" id="GO:0016829">
    <property type="term" value="F:lyase activity"/>
    <property type="evidence" value="ECO:0007669"/>
    <property type="project" value="UniProtKB-KW"/>
</dbReference>
<keyword evidence="3" id="KW-1185">Reference proteome</keyword>
<protein>
    <submittedName>
        <fullName evidence="2">Rhamnogalacturonate lyase</fullName>
    </submittedName>
</protein>
<gene>
    <name evidence="2" type="ORF">CTI12_AA144430</name>
</gene>
<reference evidence="2 3" key="1">
    <citation type="journal article" date="2018" name="Mol. Plant">
        <title>The genome of Artemisia annua provides insight into the evolution of Asteraceae family and artemisinin biosynthesis.</title>
        <authorList>
            <person name="Shen Q."/>
            <person name="Zhang L."/>
            <person name="Liao Z."/>
            <person name="Wang S."/>
            <person name="Yan T."/>
            <person name="Shi P."/>
            <person name="Liu M."/>
            <person name="Fu X."/>
            <person name="Pan Q."/>
            <person name="Wang Y."/>
            <person name="Lv Z."/>
            <person name="Lu X."/>
            <person name="Zhang F."/>
            <person name="Jiang W."/>
            <person name="Ma Y."/>
            <person name="Chen M."/>
            <person name="Hao X."/>
            <person name="Li L."/>
            <person name="Tang Y."/>
            <person name="Lv G."/>
            <person name="Zhou Y."/>
            <person name="Sun X."/>
            <person name="Brodelius P.E."/>
            <person name="Rose J.K.C."/>
            <person name="Tang K."/>
        </authorList>
    </citation>
    <scope>NUCLEOTIDE SEQUENCE [LARGE SCALE GENOMIC DNA]</scope>
    <source>
        <strain evidence="3">cv. Huhao1</strain>
        <tissue evidence="2">Leaf</tissue>
    </source>
</reference>
<sequence length="113" mass="12846">MGSQWGGPLQISHAMTVMYHYKTVNEETTWTIKFSLNDANKGEAYKLRLELPSAHGARLQLCRIGKGNAIARYAIQDLYRLFNIEIPGTLLHSLGENSIYLTQAYNSFRIKII</sequence>
<dbReference type="EMBL" id="PKPP01001038">
    <property type="protein sequence ID" value="PWA86258.1"/>
    <property type="molecule type" value="Genomic_DNA"/>
</dbReference>
<accession>A0A2U1PKH1</accession>
<dbReference type="Pfam" id="PF14683">
    <property type="entry name" value="CBM-like"/>
    <property type="match status" value="1"/>
</dbReference>
<dbReference type="STRING" id="35608.A0A2U1PKH1"/>
<feature type="domain" description="Rhamnogalacturonan lyase" evidence="1">
    <location>
        <begin position="19"/>
        <end position="104"/>
    </location>
</feature>
<dbReference type="AlphaFoldDB" id="A0A2U1PKH1"/>